<dbReference type="EMBL" id="CACRXK020021713">
    <property type="protein sequence ID" value="CAB4036114.1"/>
    <property type="molecule type" value="Genomic_DNA"/>
</dbReference>
<dbReference type="OrthoDB" id="10068564at2759"/>
<dbReference type="Proteomes" id="UP001152795">
    <property type="component" value="Unassembled WGS sequence"/>
</dbReference>
<protein>
    <submittedName>
        <fullName evidence="2">Uncharacterized protein</fullName>
    </submittedName>
</protein>
<accession>A0A6S7K0S3</accession>
<name>A0A6S7K0S3_PARCT</name>
<evidence type="ECO:0000313" key="2">
    <source>
        <dbReference type="EMBL" id="CAB4036114.1"/>
    </source>
</evidence>
<reference evidence="2" key="1">
    <citation type="submission" date="2020-04" db="EMBL/GenBank/DDBJ databases">
        <authorList>
            <person name="Alioto T."/>
            <person name="Alioto T."/>
            <person name="Gomez Garrido J."/>
        </authorList>
    </citation>
    <scope>NUCLEOTIDE SEQUENCE</scope>
    <source>
        <strain evidence="2">A484AB</strain>
    </source>
</reference>
<dbReference type="AlphaFoldDB" id="A0A6S7K0S3"/>
<proteinExistence type="predicted"/>
<evidence type="ECO:0000313" key="3">
    <source>
        <dbReference type="Proteomes" id="UP001152795"/>
    </source>
</evidence>
<feature type="region of interest" description="Disordered" evidence="1">
    <location>
        <begin position="1"/>
        <end position="29"/>
    </location>
</feature>
<comment type="caution">
    <text evidence="2">The sequence shown here is derived from an EMBL/GenBank/DDBJ whole genome shotgun (WGS) entry which is preliminary data.</text>
</comment>
<feature type="compositionally biased region" description="Basic and acidic residues" evidence="1">
    <location>
        <begin position="1"/>
        <end position="20"/>
    </location>
</feature>
<evidence type="ECO:0000256" key="1">
    <source>
        <dbReference type="SAM" id="MobiDB-lite"/>
    </source>
</evidence>
<keyword evidence="3" id="KW-1185">Reference proteome</keyword>
<organism evidence="2 3">
    <name type="scientific">Paramuricea clavata</name>
    <name type="common">Red gorgonian</name>
    <name type="synonym">Violescent sea-whip</name>
    <dbReference type="NCBI Taxonomy" id="317549"/>
    <lineage>
        <taxon>Eukaryota</taxon>
        <taxon>Metazoa</taxon>
        <taxon>Cnidaria</taxon>
        <taxon>Anthozoa</taxon>
        <taxon>Octocorallia</taxon>
        <taxon>Malacalcyonacea</taxon>
        <taxon>Plexauridae</taxon>
        <taxon>Paramuricea</taxon>
    </lineage>
</organism>
<gene>
    <name evidence="2" type="ORF">PACLA_8A011457</name>
</gene>
<sequence>MRKRDQEKKEKMKKYSDHGQHSKTTHLRIGATVLIRQQKKNKFTPPFNPKTFTVEARKGTMVTVQRGSKKKTRNISFFKKIDNRLTDSSDDEDDDDDFDCD</sequence>